<accession>A0AAV4X848</accession>
<keyword evidence="3" id="KW-1185">Reference proteome</keyword>
<feature type="region of interest" description="Disordered" evidence="1">
    <location>
        <begin position="1"/>
        <end position="34"/>
    </location>
</feature>
<dbReference type="Proteomes" id="UP001054945">
    <property type="component" value="Unassembled WGS sequence"/>
</dbReference>
<feature type="compositionally biased region" description="Polar residues" evidence="1">
    <location>
        <begin position="21"/>
        <end position="34"/>
    </location>
</feature>
<evidence type="ECO:0000313" key="3">
    <source>
        <dbReference type="Proteomes" id="UP001054945"/>
    </source>
</evidence>
<dbReference type="EMBL" id="BPLR01017356">
    <property type="protein sequence ID" value="GIY90853.1"/>
    <property type="molecule type" value="Genomic_DNA"/>
</dbReference>
<proteinExistence type="predicted"/>
<gene>
    <name evidence="2" type="ORF">CEXT_172181</name>
</gene>
<protein>
    <submittedName>
        <fullName evidence="2">Uncharacterized protein</fullName>
    </submittedName>
</protein>
<reference evidence="2 3" key="1">
    <citation type="submission" date="2021-06" db="EMBL/GenBank/DDBJ databases">
        <title>Caerostris extrusa draft genome.</title>
        <authorList>
            <person name="Kono N."/>
            <person name="Arakawa K."/>
        </authorList>
    </citation>
    <scope>NUCLEOTIDE SEQUENCE [LARGE SCALE GENOMIC DNA]</scope>
</reference>
<dbReference type="AlphaFoldDB" id="A0AAV4X848"/>
<organism evidence="2 3">
    <name type="scientific">Caerostris extrusa</name>
    <name type="common">Bark spider</name>
    <name type="synonym">Caerostris bankana</name>
    <dbReference type="NCBI Taxonomy" id="172846"/>
    <lineage>
        <taxon>Eukaryota</taxon>
        <taxon>Metazoa</taxon>
        <taxon>Ecdysozoa</taxon>
        <taxon>Arthropoda</taxon>
        <taxon>Chelicerata</taxon>
        <taxon>Arachnida</taxon>
        <taxon>Araneae</taxon>
        <taxon>Araneomorphae</taxon>
        <taxon>Entelegynae</taxon>
        <taxon>Araneoidea</taxon>
        <taxon>Araneidae</taxon>
        <taxon>Caerostris</taxon>
    </lineage>
</organism>
<sequence length="84" mass="8918">MQSKGENKAANKMLQRGGGSQPLTPSFASKSRSTHWLSLSRPQAKALQKHVAFNFHLSAWAKGSSSDLSSKPGPCGGAVQSNHQ</sequence>
<comment type="caution">
    <text evidence="2">The sequence shown here is derived from an EMBL/GenBank/DDBJ whole genome shotgun (WGS) entry which is preliminary data.</text>
</comment>
<name>A0AAV4X848_CAEEX</name>
<evidence type="ECO:0000313" key="2">
    <source>
        <dbReference type="EMBL" id="GIY90853.1"/>
    </source>
</evidence>
<evidence type="ECO:0000256" key="1">
    <source>
        <dbReference type="SAM" id="MobiDB-lite"/>
    </source>
</evidence>
<feature type="region of interest" description="Disordered" evidence="1">
    <location>
        <begin position="63"/>
        <end position="84"/>
    </location>
</feature>